<proteinExistence type="predicted"/>
<evidence type="ECO:0000313" key="2">
    <source>
        <dbReference type="EMBL" id="MDP4486200.1"/>
    </source>
</evidence>
<sequence>MRTKQWNEEVKINGATYPADQLNRKQDAELLTKILVRRSNANREKPNKSSYVINVNAQWGAGKTYFVKRWAEDLKHEHPVVYIDAWSSDFMDSPIITVLAEIQDQLLETINKSYLSKEKKKRFKNLGISVLPKILAALVKRYGGFDIEELFVEEGSATEASSPTQNNKSIDLSSAMEAMATQAFKEHSDYKKGVKELKAAIKELVKYSINKPKAGFQAIMRDYPAFIFIDELDRCRPTYAVEMLEAIKHIFDIEGIVIVVSTHTEELQHTIKALYGNEFNANNYLRRFFDTKFHLDIDVSSNLLKSNCDLSILNYSELANRNIILFPFLNFKDDTTKTFQNTVIEHVSSIAKWLDLPPRSAIQLAERFITCIELIEKNNTLDVTLISSLLALYMFQYETYVDLKKTLFISLGTSNPFYIDGKSHTQSLLNEFQSIPKADIAKLGLERNLQYSQKFSQVYEALPMRFVHNGGFNNIAVSKEPMNLYSYLGVFLKTYEYNEVDLRKAEDLTRVVGYDGRYGVEPAQALSVLMLFYGTHKKKLAYYFDLIELTSRFDNNSYSQ</sequence>
<protein>
    <submittedName>
        <fullName evidence="2">P-loop NTPase fold protein</fullName>
    </submittedName>
</protein>
<dbReference type="InterPro" id="IPR011646">
    <property type="entry name" value="KAP_P-loop"/>
</dbReference>
<organism evidence="2 3">
    <name type="scientific">Pseudoalteromonas distincta</name>
    <dbReference type="NCBI Taxonomy" id="77608"/>
    <lineage>
        <taxon>Bacteria</taxon>
        <taxon>Pseudomonadati</taxon>
        <taxon>Pseudomonadota</taxon>
        <taxon>Gammaproteobacteria</taxon>
        <taxon>Alteromonadales</taxon>
        <taxon>Pseudoalteromonadaceae</taxon>
        <taxon>Pseudoalteromonas</taxon>
    </lineage>
</organism>
<comment type="caution">
    <text evidence="2">The sequence shown here is derived from an EMBL/GenBank/DDBJ whole genome shotgun (WGS) entry which is preliminary data.</text>
</comment>
<evidence type="ECO:0000259" key="1">
    <source>
        <dbReference type="Pfam" id="PF07693"/>
    </source>
</evidence>
<dbReference type="SUPFAM" id="SSF52540">
    <property type="entry name" value="P-loop containing nucleoside triphosphate hydrolases"/>
    <property type="match status" value="1"/>
</dbReference>
<gene>
    <name evidence="2" type="ORF">QDH73_19560</name>
</gene>
<name>A0ABT9GJX7_9GAMM</name>
<feature type="domain" description="KAP NTPase" evidence="1">
    <location>
        <begin position="40"/>
        <end position="311"/>
    </location>
</feature>
<dbReference type="RefSeq" id="WP_082007334.1">
    <property type="nucleotide sequence ID" value="NZ_JASGWX010000025.1"/>
</dbReference>
<dbReference type="Proteomes" id="UP001242314">
    <property type="component" value="Unassembled WGS sequence"/>
</dbReference>
<dbReference type="InterPro" id="IPR027417">
    <property type="entry name" value="P-loop_NTPase"/>
</dbReference>
<evidence type="ECO:0000313" key="3">
    <source>
        <dbReference type="Proteomes" id="UP001242314"/>
    </source>
</evidence>
<dbReference type="EMBL" id="JASGWX010000025">
    <property type="protein sequence ID" value="MDP4486200.1"/>
    <property type="molecule type" value="Genomic_DNA"/>
</dbReference>
<accession>A0ABT9GJX7</accession>
<dbReference type="Pfam" id="PF07693">
    <property type="entry name" value="KAP_NTPase"/>
    <property type="match status" value="1"/>
</dbReference>
<dbReference type="Gene3D" id="3.40.50.300">
    <property type="entry name" value="P-loop containing nucleotide triphosphate hydrolases"/>
    <property type="match status" value="1"/>
</dbReference>
<reference evidence="2 3" key="1">
    <citation type="submission" date="2023-04" db="EMBL/GenBank/DDBJ databases">
        <title>Novel Pseudoalteromonas species isolated from Pacific coral.</title>
        <authorList>
            <person name="Videau P."/>
            <person name="Shlafstein M.D."/>
            <person name="Oline D.K."/>
            <person name="Strangman W.K."/>
            <person name="Hahnke R.L."/>
            <person name="Saw J.H."/>
            <person name="Ushijima B."/>
        </authorList>
    </citation>
    <scope>NUCLEOTIDE SEQUENCE [LARGE SCALE GENOMIC DNA]</scope>
    <source>
        <strain evidence="2 3">LMG 14908</strain>
    </source>
</reference>
<keyword evidence="3" id="KW-1185">Reference proteome</keyword>